<dbReference type="STRING" id="638301.HMPREF0444_0156"/>
<evidence type="ECO:0000256" key="5">
    <source>
        <dbReference type="ARBA" id="ARBA00022801"/>
    </source>
</evidence>
<dbReference type="NCBIfam" id="TIGR01887">
    <property type="entry name" value="dipeptidaselike"/>
    <property type="match status" value="1"/>
</dbReference>
<name>C8NE11_9LACT</name>
<evidence type="ECO:0000256" key="6">
    <source>
        <dbReference type="ARBA" id="ARBA00022833"/>
    </source>
</evidence>
<evidence type="ECO:0000256" key="7">
    <source>
        <dbReference type="ARBA" id="ARBA00022997"/>
    </source>
</evidence>
<dbReference type="Proteomes" id="UP000005926">
    <property type="component" value="Unassembled WGS sequence"/>
</dbReference>
<dbReference type="GO" id="GO:0008270">
    <property type="term" value="F:zinc ion binding"/>
    <property type="evidence" value="ECO:0007669"/>
    <property type="project" value="InterPro"/>
</dbReference>
<dbReference type="InterPro" id="IPR001261">
    <property type="entry name" value="ArgE/DapE_CS"/>
</dbReference>
<dbReference type="HOGENOM" id="CLU_031786_2_0_9"/>
<organism evidence="9 10">
    <name type="scientific">Granulicatella adiacens ATCC 49175</name>
    <dbReference type="NCBI Taxonomy" id="638301"/>
    <lineage>
        <taxon>Bacteria</taxon>
        <taxon>Bacillati</taxon>
        <taxon>Bacillota</taxon>
        <taxon>Bacilli</taxon>
        <taxon>Lactobacillales</taxon>
        <taxon>Carnobacteriaceae</taxon>
        <taxon>Granulicatella</taxon>
    </lineage>
</organism>
<protein>
    <submittedName>
        <fullName evidence="9">Putative dipeptidase PepV</fullName>
        <ecNumber evidence="9">3.4.13.-</ecNumber>
    </submittedName>
</protein>
<dbReference type="Pfam" id="PF01546">
    <property type="entry name" value="Peptidase_M20"/>
    <property type="match status" value="1"/>
</dbReference>
<keyword evidence="6" id="KW-0862">Zinc</keyword>
<gene>
    <name evidence="9" type="primary">pepV</name>
    <name evidence="9" type="ORF">HMPREF0444_0156</name>
</gene>
<dbReference type="InterPro" id="IPR050072">
    <property type="entry name" value="Peptidase_M20A"/>
</dbReference>
<accession>C8NE11</accession>
<dbReference type="PROSITE" id="PS00759">
    <property type="entry name" value="ARGE_DAPE_CPG2_2"/>
    <property type="match status" value="1"/>
</dbReference>
<reference evidence="9 10" key="1">
    <citation type="submission" date="2009-08" db="EMBL/GenBank/DDBJ databases">
        <authorList>
            <person name="Muzny D."/>
            <person name="Qin X."/>
            <person name="Deng J."/>
            <person name="Jiang H."/>
            <person name="Liu Y."/>
            <person name="Qu J."/>
            <person name="Song X.-Z."/>
            <person name="Zhang L."/>
            <person name="Thornton R."/>
            <person name="Coyle M."/>
            <person name="Francisco L."/>
            <person name="Jackson L."/>
            <person name="Javaid M."/>
            <person name="Korchina V."/>
            <person name="Kovar C."/>
            <person name="Mata R."/>
            <person name="Mathew T."/>
            <person name="Ngo R."/>
            <person name="Nguyen L."/>
            <person name="Nguyen N."/>
            <person name="Okwuonu G."/>
            <person name="Ongeri F."/>
            <person name="Pham C."/>
            <person name="Simmons D."/>
            <person name="Wilczek-Boney K."/>
            <person name="Hale W."/>
            <person name="Jakkamsetti A."/>
            <person name="Pham P."/>
            <person name="Ruth R."/>
            <person name="San Lucas F."/>
            <person name="Warren J."/>
            <person name="Zhang J."/>
            <person name="Zhao Z."/>
            <person name="Zhou C."/>
            <person name="Zhu D."/>
            <person name="Lee S."/>
            <person name="Bess C."/>
            <person name="Blankenburg K."/>
            <person name="Forbes L."/>
            <person name="Fu Q."/>
            <person name="Gubbala S."/>
            <person name="Hirani K."/>
            <person name="Jayaseelan J.C."/>
            <person name="Lara F."/>
            <person name="Munidasa M."/>
            <person name="Palculict T."/>
            <person name="Patil S."/>
            <person name="Pu L.-L."/>
            <person name="Saada N."/>
            <person name="Tang L."/>
            <person name="Weissenberger G."/>
            <person name="Zhu Y."/>
            <person name="Hemphill L."/>
            <person name="Shang Y."/>
            <person name="Youmans B."/>
            <person name="Ayvaz T."/>
            <person name="Ross M."/>
            <person name="Santibanez J."/>
            <person name="Aqrawi P."/>
            <person name="Gross S."/>
            <person name="Joshi V."/>
            <person name="Fowler G."/>
            <person name="Nazareth L."/>
            <person name="Reid J."/>
            <person name="Worley K."/>
            <person name="Petrosino J."/>
            <person name="Highlander S."/>
            <person name="Gibbs R."/>
        </authorList>
    </citation>
    <scope>NUCLEOTIDE SEQUENCE [LARGE SCALE GENOMIC DNA]</scope>
    <source>
        <strain evidence="9 10">ATCC 49175</strain>
    </source>
</reference>
<dbReference type="NCBIfam" id="NF005591">
    <property type="entry name" value="PRK07318.1"/>
    <property type="match status" value="1"/>
</dbReference>
<keyword evidence="3" id="KW-0645">Protease</keyword>
<comment type="similarity">
    <text evidence="2">Belongs to the peptidase M20A family.</text>
</comment>
<keyword evidence="5 9" id="KW-0378">Hydrolase</keyword>
<evidence type="ECO:0000313" key="10">
    <source>
        <dbReference type="Proteomes" id="UP000005926"/>
    </source>
</evidence>
<keyword evidence="10" id="KW-1185">Reference proteome</keyword>
<proteinExistence type="inferred from homology"/>
<evidence type="ECO:0000313" key="9">
    <source>
        <dbReference type="EMBL" id="EEW37912.1"/>
    </source>
</evidence>
<dbReference type="SUPFAM" id="SSF53187">
    <property type="entry name" value="Zn-dependent exopeptidases"/>
    <property type="match status" value="1"/>
</dbReference>
<keyword evidence="4" id="KW-0479">Metal-binding</keyword>
<dbReference type="GO" id="GO:0006526">
    <property type="term" value="P:L-arginine biosynthetic process"/>
    <property type="evidence" value="ECO:0007669"/>
    <property type="project" value="TreeGrafter"/>
</dbReference>
<evidence type="ECO:0000256" key="3">
    <source>
        <dbReference type="ARBA" id="ARBA00022670"/>
    </source>
</evidence>
<evidence type="ECO:0000256" key="1">
    <source>
        <dbReference type="ARBA" id="ARBA00001947"/>
    </source>
</evidence>
<dbReference type="InterPro" id="IPR010964">
    <property type="entry name" value="M20A_pepV-rel"/>
</dbReference>
<dbReference type="InterPro" id="IPR002933">
    <property type="entry name" value="Peptidase_M20"/>
</dbReference>
<dbReference type="InterPro" id="IPR036264">
    <property type="entry name" value="Bact_exopeptidase_dim_dom"/>
</dbReference>
<evidence type="ECO:0000256" key="2">
    <source>
        <dbReference type="ARBA" id="ARBA00006247"/>
    </source>
</evidence>
<dbReference type="CDD" id="cd03888">
    <property type="entry name" value="M20_PepV"/>
    <property type="match status" value="1"/>
</dbReference>
<dbReference type="eggNOG" id="COG0624">
    <property type="taxonomic scope" value="Bacteria"/>
</dbReference>
<dbReference type="EC" id="3.4.13.-" evidence="9"/>
<keyword evidence="8" id="KW-0482">Metalloprotease</keyword>
<dbReference type="SUPFAM" id="SSF55031">
    <property type="entry name" value="Bacterial exopeptidase dimerisation domain"/>
    <property type="match status" value="1"/>
</dbReference>
<sequence>MFNRFSSLCKNGKIRLLNLLDRDWSDWMTIDWKKEVELRKEDLLKDLFTLLRIDSVRDDSKATEEAPVGPGPKEALEAFLAIGERDGFTTKQVGNLAGHIEFAPNPDFKETLGVLGHVDVVPVGTGWDTDPFEPQIINDRIYARGSSDDKGPSMAAYYALKIIKELGLPVSRRVRFIIGTDEESGWKCMDRYFQTEEMPDFGFSPDATFPIINGEKGILSLHYDIPGEASEGDYQLLSFDAGLRENMVPQDAHAEIIVPNENEVVDRFFAYVSANPVEGTAQVLDGKVILDVVGKSAHGSTPDKGINAGTHLAKFLNQFNFKGNAKKYLAFAAEVLHEDTEGKNLKVAYTHEVMGPLTANAGIFTYTPELGGVAVVNFRYPLGVTAEGLEIKTEVVASGYGFTVAHGKAQVPHYVSPEDELVSTLLEVYHRQTGLPAHEQSIGGGTYGRIFERGVAYGALFPDSIDTMHQANEFFALEDLFRSTAIYAEAIYELIK</sequence>
<evidence type="ECO:0000256" key="4">
    <source>
        <dbReference type="ARBA" id="ARBA00022723"/>
    </source>
</evidence>
<dbReference type="AlphaFoldDB" id="C8NE11"/>
<dbReference type="GO" id="GO:0006508">
    <property type="term" value="P:proteolysis"/>
    <property type="evidence" value="ECO:0007669"/>
    <property type="project" value="UniProtKB-KW"/>
</dbReference>
<dbReference type="Gene3D" id="3.30.70.360">
    <property type="match status" value="2"/>
</dbReference>
<comment type="caution">
    <text evidence="9">The sequence shown here is derived from an EMBL/GenBank/DDBJ whole genome shotgun (WGS) entry which is preliminary data.</text>
</comment>
<dbReference type="PANTHER" id="PTHR43808">
    <property type="entry name" value="ACETYLORNITHINE DEACETYLASE"/>
    <property type="match status" value="1"/>
</dbReference>
<dbReference type="GO" id="GO:0008777">
    <property type="term" value="F:acetylornithine deacetylase activity"/>
    <property type="evidence" value="ECO:0007669"/>
    <property type="project" value="TreeGrafter"/>
</dbReference>
<keyword evidence="7 9" id="KW-0224">Dipeptidase</keyword>
<dbReference type="Gene3D" id="3.40.630.10">
    <property type="entry name" value="Zn peptidases"/>
    <property type="match status" value="1"/>
</dbReference>
<dbReference type="PROSITE" id="PS00758">
    <property type="entry name" value="ARGE_DAPE_CPG2_1"/>
    <property type="match status" value="1"/>
</dbReference>
<evidence type="ECO:0000256" key="8">
    <source>
        <dbReference type="ARBA" id="ARBA00023049"/>
    </source>
</evidence>
<dbReference type="GO" id="GO:0008237">
    <property type="term" value="F:metallopeptidase activity"/>
    <property type="evidence" value="ECO:0007669"/>
    <property type="project" value="UniProtKB-KW"/>
</dbReference>
<dbReference type="PANTHER" id="PTHR43808:SF31">
    <property type="entry name" value="N-ACETYL-L-CITRULLINE DEACETYLASE"/>
    <property type="match status" value="1"/>
</dbReference>
<comment type="cofactor">
    <cofactor evidence="1">
        <name>Zn(2+)</name>
        <dbReference type="ChEBI" id="CHEBI:29105"/>
    </cofactor>
</comment>
<dbReference type="GO" id="GO:0016805">
    <property type="term" value="F:dipeptidase activity"/>
    <property type="evidence" value="ECO:0007669"/>
    <property type="project" value="UniProtKB-KW"/>
</dbReference>
<dbReference type="EMBL" id="ACKZ01000008">
    <property type="protein sequence ID" value="EEW37912.1"/>
    <property type="molecule type" value="Genomic_DNA"/>
</dbReference>